<dbReference type="InterPro" id="IPR009057">
    <property type="entry name" value="Homeodomain-like_sf"/>
</dbReference>
<evidence type="ECO:0000256" key="2">
    <source>
        <dbReference type="ARBA" id="ARBA00023125"/>
    </source>
</evidence>
<dbReference type="AlphaFoldDB" id="A0A1U9ZUL8"/>
<dbReference type="GO" id="GO:0003700">
    <property type="term" value="F:DNA-binding transcription factor activity"/>
    <property type="evidence" value="ECO:0007669"/>
    <property type="project" value="TreeGrafter"/>
</dbReference>
<evidence type="ECO:0000256" key="3">
    <source>
        <dbReference type="ARBA" id="ARBA00023163"/>
    </source>
</evidence>
<dbReference type="Pfam" id="PF00440">
    <property type="entry name" value="TetR_N"/>
    <property type="match status" value="1"/>
</dbReference>
<dbReference type="PANTHER" id="PTHR30055:SF234">
    <property type="entry name" value="HTH-TYPE TRANSCRIPTIONAL REGULATOR BETI"/>
    <property type="match status" value="1"/>
</dbReference>
<dbReference type="GO" id="GO:0000976">
    <property type="term" value="F:transcription cis-regulatory region binding"/>
    <property type="evidence" value="ECO:0007669"/>
    <property type="project" value="TreeGrafter"/>
</dbReference>
<evidence type="ECO:0000256" key="4">
    <source>
        <dbReference type="PROSITE-ProRule" id="PRU00335"/>
    </source>
</evidence>
<dbReference type="OrthoDB" id="9806334at2"/>
<dbReference type="InterPro" id="IPR050109">
    <property type="entry name" value="HTH-type_TetR-like_transc_reg"/>
</dbReference>
<dbReference type="Gene3D" id="1.10.357.10">
    <property type="entry name" value="Tetracycline Repressor, domain 2"/>
    <property type="match status" value="1"/>
</dbReference>
<accession>A0A1U9ZUL8</accession>
<dbReference type="SUPFAM" id="SSF46689">
    <property type="entry name" value="Homeodomain-like"/>
    <property type="match status" value="1"/>
</dbReference>
<keyword evidence="7" id="KW-1185">Reference proteome</keyword>
<evidence type="ECO:0000313" key="6">
    <source>
        <dbReference type="EMBL" id="AQZ61638.1"/>
    </source>
</evidence>
<protein>
    <recommendedName>
        <fullName evidence="5">HTH tetR-type domain-containing protein</fullName>
    </recommendedName>
</protein>
<dbReference type="STRING" id="1909395.BKM31_09305"/>
<keyword evidence="3" id="KW-0804">Transcription</keyword>
<dbReference type="InterPro" id="IPR001647">
    <property type="entry name" value="HTH_TetR"/>
</dbReference>
<dbReference type="Proteomes" id="UP000190797">
    <property type="component" value="Chromosome"/>
</dbReference>
<organism evidence="6 7">
    <name type="scientific">[Actinomadura] parvosata subsp. kistnae</name>
    <dbReference type="NCBI Taxonomy" id="1909395"/>
    <lineage>
        <taxon>Bacteria</taxon>
        <taxon>Bacillati</taxon>
        <taxon>Actinomycetota</taxon>
        <taxon>Actinomycetes</taxon>
        <taxon>Streptosporangiales</taxon>
        <taxon>Streptosporangiaceae</taxon>
        <taxon>Nonomuraea</taxon>
    </lineage>
</organism>
<dbReference type="PANTHER" id="PTHR30055">
    <property type="entry name" value="HTH-TYPE TRANSCRIPTIONAL REGULATOR RUTR"/>
    <property type="match status" value="1"/>
</dbReference>
<evidence type="ECO:0000259" key="5">
    <source>
        <dbReference type="PROSITE" id="PS50977"/>
    </source>
</evidence>
<dbReference type="KEGG" id="noa:BKM31_09305"/>
<feature type="domain" description="HTH tetR-type" evidence="5">
    <location>
        <begin position="12"/>
        <end position="73"/>
    </location>
</feature>
<dbReference type="EMBL" id="CP017717">
    <property type="protein sequence ID" value="AQZ61638.1"/>
    <property type="molecule type" value="Genomic_DNA"/>
</dbReference>
<dbReference type="Gene3D" id="1.10.10.60">
    <property type="entry name" value="Homeodomain-like"/>
    <property type="match status" value="1"/>
</dbReference>
<name>A0A1U9ZUL8_9ACTN</name>
<sequence length="201" mass="21290">MRSSGTRQAATEARRAQIASAAIAVLAERGYAETTFEAICERAGLSSKRLITYHFASKDRLLEAVVEQVVADAAAFMRPALDAAAGARAQLEAFIRANLAFVARHPGHVRAVRQIAFNQAPVGGQERDAALARLAGLLADGQRTGAFRAFDPAVMAAALRACLDTMAERVADGLDADACADELVELFDRATRADPSPGRPV</sequence>
<keyword evidence="2 4" id="KW-0238">DNA-binding</keyword>
<comment type="caution">
    <text evidence="4">Lacks conserved residue(s) required for the propagation of feature annotation.</text>
</comment>
<evidence type="ECO:0000256" key="1">
    <source>
        <dbReference type="ARBA" id="ARBA00023015"/>
    </source>
</evidence>
<reference evidence="7" key="1">
    <citation type="journal article" date="2017" name="Med. Chem. Commun.">
        <title>Nonomuraea sp. ATCC 55076 harbours the largest actinomycete chromosome to date and the kistamicin biosynthetic gene cluster.</title>
        <authorList>
            <person name="Nazari B."/>
            <person name="Forneris C.C."/>
            <person name="Gibson M.I."/>
            <person name="Moon K."/>
            <person name="Schramma K.R."/>
            <person name="Seyedsayamdost M.R."/>
        </authorList>
    </citation>
    <scope>NUCLEOTIDE SEQUENCE [LARGE SCALE GENOMIC DNA]</scope>
    <source>
        <strain evidence="7">ATCC 55076</strain>
    </source>
</reference>
<dbReference type="PROSITE" id="PS50977">
    <property type="entry name" value="HTH_TETR_2"/>
    <property type="match status" value="1"/>
</dbReference>
<dbReference type="RefSeq" id="WP_080037771.1">
    <property type="nucleotide sequence ID" value="NZ_CP017717.1"/>
</dbReference>
<gene>
    <name evidence="6" type="ORF">BKM31_09305</name>
</gene>
<proteinExistence type="predicted"/>
<dbReference type="InterPro" id="IPR036271">
    <property type="entry name" value="Tet_transcr_reg_TetR-rel_C_sf"/>
</dbReference>
<keyword evidence="1" id="KW-0805">Transcription regulation</keyword>
<evidence type="ECO:0000313" key="7">
    <source>
        <dbReference type="Proteomes" id="UP000190797"/>
    </source>
</evidence>
<dbReference type="SUPFAM" id="SSF48498">
    <property type="entry name" value="Tetracyclin repressor-like, C-terminal domain"/>
    <property type="match status" value="1"/>
</dbReference>